<dbReference type="GO" id="GO:0005524">
    <property type="term" value="F:ATP binding"/>
    <property type="evidence" value="ECO:0007669"/>
    <property type="project" value="UniProtKB-KW"/>
</dbReference>
<dbReference type="Gene3D" id="3.40.50.300">
    <property type="entry name" value="P-loop containing nucleotide triphosphate hydrolases"/>
    <property type="match status" value="1"/>
</dbReference>
<dbReference type="GO" id="GO:0006298">
    <property type="term" value="P:mismatch repair"/>
    <property type="evidence" value="ECO:0007669"/>
    <property type="project" value="InterPro"/>
</dbReference>
<dbReference type="InterPro" id="IPR000432">
    <property type="entry name" value="DNA_mismatch_repair_MutS_C"/>
</dbReference>
<dbReference type="RefSeq" id="WP_149736175.1">
    <property type="nucleotide sequence ID" value="NZ_FQZD01000047.1"/>
</dbReference>
<gene>
    <name evidence="5" type="ORF">SAMN02745170_03616</name>
</gene>
<evidence type="ECO:0000256" key="1">
    <source>
        <dbReference type="ARBA" id="ARBA00022741"/>
    </source>
</evidence>
<dbReference type="Proteomes" id="UP000322917">
    <property type="component" value="Unassembled WGS sequence"/>
</dbReference>
<dbReference type="GO" id="GO:0140664">
    <property type="term" value="F:ATP-dependent DNA damage sensor activity"/>
    <property type="evidence" value="ECO:0007669"/>
    <property type="project" value="InterPro"/>
</dbReference>
<dbReference type="OrthoDB" id="9808166at2"/>
<dbReference type="PANTHER" id="PTHR11361">
    <property type="entry name" value="DNA MISMATCH REPAIR PROTEIN MUTS FAMILY MEMBER"/>
    <property type="match status" value="1"/>
</dbReference>
<sequence>MKAFLMYRDRDFNLQQALPANADDLVQDLELTTLFQAMASGDQFLFDVARKSLLCGTEDIDTILYRQAILKDCLNNPAVVRKMYLIVTEAMEEKKKKLYFSIFGRYPAGILYSAREALQLFLAWLKQLKQLADEYAGNFESEGFRVLFAMLRQELADDYFALVQEHLRHLQFRSGVLVSAALGKGNEGTGYTLHKVQDKKQSWLERLFAQQPPAYTIHIHERDEAGARALGELKDRGINLVANALAQSVEHINSFFAMLRTELAFYVGCLNLREKLAAKEEPVTFPVPVASQERCLSFKGLYDICLTLLLAQRVVGNDAQADQKNLVMITGANQGGKSTFLRSIGLAQLLMQCGMFVPAEAFCARVCSGLFTHYKREEDTAMTSGKLDEELSRMSGMVDNIRPQSLILFNESFAATNEREGSEIARQIVSALLEKHIQVFFVTHQYALAHGFYEKKLDNAIFLQAERQNSGERSFKIVEGEPQPTSFGEDLYTGIFGVTADVLETTG</sequence>
<feature type="domain" description="DNA mismatch repair proteins mutS family" evidence="4">
    <location>
        <begin position="324"/>
        <end position="504"/>
    </location>
</feature>
<keyword evidence="6" id="KW-1185">Reference proteome</keyword>
<organism evidence="5 6">
    <name type="scientific">Propionispora hippei DSM 15287</name>
    <dbReference type="NCBI Taxonomy" id="1123003"/>
    <lineage>
        <taxon>Bacteria</taxon>
        <taxon>Bacillati</taxon>
        <taxon>Bacillota</taxon>
        <taxon>Negativicutes</taxon>
        <taxon>Selenomonadales</taxon>
        <taxon>Sporomusaceae</taxon>
        <taxon>Propionispora</taxon>
    </lineage>
</organism>
<dbReference type="Pfam" id="PF00488">
    <property type="entry name" value="MutS_V"/>
    <property type="match status" value="1"/>
</dbReference>
<dbReference type="GO" id="GO:0030983">
    <property type="term" value="F:mismatched DNA binding"/>
    <property type="evidence" value="ECO:0007669"/>
    <property type="project" value="InterPro"/>
</dbReference>
<evidence type="ECO:0000256" key="3">
    <source>
        <dbReference type="ARBA" id="ARBA00023125"/>
    </source>
</evidence>
<proteinExistence type="predicted"/>
<dbReference type="PANTHER" id="PTHR11361:SF34">
    <property type="entry name" value="DNA MISMATCH REPAIR PROTEIN MSH1, MITOCHONDRIAL"/>
    <property type="match status" value="1"/>
</dbReference>
<accession>A0A1M6N0E0</accession>
<dbReference type="SUPFAM" id="SSF52540">
    <property type="entry name" value="P-loop containing nucleoside triphosphate hydrolases"/>
    <property type="match status" value="1"/>
</dbReference>
<dbReference type="GO" id="GO:0005829">
    <property type="term" value="C:cytosol"/>
    <property type="evidence" value="ECO:0007669"/>
    <property type="project" value="TreeGrafter"/>
</dbReference>
<keyword evidence="3" id="KW-0238">DNA-binding</keyword>
<evidence type="ECO:0000256" key="2">
    <source>
        <dbReference type="ARBA" id="ARBA00022840"/>
    </source>
</evidence>
<protein>
    <submittedName>
        <fullName evidence="5">MutS domain V</fullName>
    </submittedName>
</protein>
<evidence type="ECO:0000313" key="6">
    <source>
        <dbReference type="Proteomes" id="UP000322917"/>
    </source>
</evidence>
<keyword evidence="1" id="KW-0547">Nucleotide-binding</keyword>
<evidence type="ECO:0000259" key="4">
    <source>
        <dbReference type="SMART" id="SM00534"/>
    </source>
</evidence>
<evidence type="ECO:0000313" key="5">
    <source>
        <dbReference type="EMBL" id="SHJ89170.1"/>
    </source>
</evidence>
<dbReference type="SMART" id="SM00534">
    <property type="entry name" value="MUTSac"/>
    <property type="match status" value="1"/>
</dbReference>
<dbReference type="InterPro" id="IPR027417">
    <property type="entry name" value="P-loop_NTPase"/>
</dbReference>
<dbReference type="InterPro" id="IPR045076">
    <property type="entry name" value="MutS"/>
</dbReference>
<keyword evidence="2" id="KW-0067">ATP-binding</keyword>
<name>A0A1M6N0E0_9FIRM</name>
<dbReference type="EMBL" id="FQZD01000047">
    <property type="protein sequence ID" value="SHJ89170.1"/>
    <property type="molecule type" value="Genomic_DNA"/>
</dbReference>
<reference evidence="5 6" key="1">
    <citation type="submission" date="2016-11" db="EMBL/GenBank/DDBJ databases">
        <authorList>
            <person name="Varghese N."/>
            <person name="Submissions S."/>
        </authorList>
    </citation>
    <scope>NUCLEOTIDE SEQUENCE [LARGE SCALE GENOMIC DNA]</scope>
    <source>
        <strain evidence="5 6">DSM 15287</strain>
    </source>
</reference>
<dbReference type="AlphaFoldDB" id="A0A1M6N0E0"/>